<dbReference type="Pfam" id="PF01230">
    <property type="entry name" value="HIT"/>
    <property type="match status" value="1"/>
</dbReference>
<dbReference type="PATRIC" id="fig|1357400.3.peg.562"/>
<keyword evidence="6" id="KW-1185">Reference proteome</keyword>
<gene>
    <name evidence="5" type="ORF">HMPREF2086_00415</name>
</gene>
<evidence type="ECO:0000313" key="5">
    <source>
        <dbReference type="EMBL" id="ETD25080.1"/>
    </source>
</evidence>
<dbReference type="Gene3D" id="3.30.428.10">
    <property type="entry name" value="HIT-like"/>
    <property type="match status" value="1"/>
</dbReference>
<evidence type="ECO:0000256" key="3">
    <source>
        <dbReference type="PROSITE-ProRule" id="PRU00464"/>
    </source>
</evidence>
<dbReference type="SUPFAM" id="SSF54197">
    <property type="entry name" value="HIT-like"/>
    <property type="match status" value="1"/>
</dbReference>
<dbReference type="InterPro" id="IPR011146">
    <property type="entry name" value="HIT-like"/>
</dbReference>
<protein>
    <recommendedName>
        <fullName evidence="4">HIT domain-containing protein</fullName>
    </recommendedName>
</protein>
<dbReference type="PRINTS" id="PR00332">
    <property type="entry name" value="HISTRIAD"/>
</dbReference>
<evidence type="ECO:0000259" key="4">
    <source>
        <dbReference type="PROSITE" id="PS51084"/>
    </source>
</evidence>
<name>V8CDI9_9HELI</name>
<comment type="caution">
    <text evidence="5">The sequence shown here is derived from an EMBL/GenBank/DDBJ whole genome shotgun (WGS) entry which is preliminary data.</text>
</comment>
<dbReference type="eggNOG" id="COG0537">
    <property type="taxonomic scope" value="Bacteria"/>
</dbReference>
<dbReference type="EMBL" id="AZJI01000001">
    <property type="protein sequence ID" value="ETD25080.1"/>
    <property type="molecule type" value="Genomic_DNA"/>
</dbReference>
<dbReference type="PANTHER" id="PTHR23089">
    <property type="entry name" value="HISTIDINE TRIAD HIT PROTEIN"/>
    <property type="match status" value="1"/>
</dbReference>
<dbReference type="InterPro" id="IPR036265">
    <property type="entry name" value="HIT-like_sf"/>
</dbReference>
<dbReference type="STRING" id="1357400.HMPREF2086_00415"/>
<dbReference type="OrthoDB" id="9784774at2"/>
<reference evidence="5 6" key="1">
    <citation type="journal article" date="2014" name="Genome Announc.">
        <title>Draft genome sequences of six enterohepatic helicobacter species isolated from humans and one from rhesus macaques.</title>
        <authorList>
            <person name="Shen Z."/>
            <person name="Sheh A."/>
            <person name="Young S.K."/>
            <person name="Abouelliel A."/>
            <person name="Ward D.V."/>
            <person name="Earl A.M."/>
            <person name="Fox J.G."/>
        </authorList>
    </citation>
    <scope>NUCLEOTIDE SEQUENCE [LARGE SCALE GENOMIC DNA]</scope>
    <source>
        <strain evidence="5 6">MIT 99-5501</strain>
    </source>
</reference>
<dbReference type="InterPro" id="IPR001310">
    <property type="entry name" value="Histidine_triad_HIT"/>
</dbReference>
<dbReference type="PROSITE" id="PS00892">
    <property type="entry name" value="HIT_1"/>
    <property type="match status" value="1"/>
</dbReference>
<feature type="domain" description="HIT" evidence="4">
    <location>
        <begin position="4"/>
        <end position="110"/>
    </location>
</feature>
<evidence type="ECO:0000313" key="6">
    <source>
        <dbReference type="Proteomes" id="UP000018731"/>
    </source>
</evidence>
<dbReference type="AlphaFoldDB" id="V8CDI9"/>
<dbReference type="GO" id="GO:0003824">
    <property type="term" value="F:catalytic activity"/>
    <property type="evidence" value="ECO:0007669"/>
    <property type="project" value="InterPro"/>
</dbReference>
<organism evidence="5 6">
    <name type="scientific">Helicobacter macacae MIT 99-5501</name>
    <dbReference type="NCBI Taxonomy" id="1357400"/>
    <lineage>
        <taxon>Bacteria</taxon>
        <taxon>Pseudomonadati</taxon>
        <taxon>Campylobacterota</taxon>
        <taxon>Epsilonproteobacteria</taxon>
        <taxon>Campylobacterales</taxon>
        <taxon>Helicobacteraceae</taxon>
        <taxon>Helicobacter</taxon>
    </lineage>
</organism>
<proteinExistence type="predicted"/>
<dbReference type="RefSeq" id="WP_023927095.1">
    <property type="nucleotide sequence ID" value="NZ_KI669454.1"/>
</dbReference>
<sequence>MSTVFSKIIKGEIPCNKVYENDEFLAFYDIAPKAKVHILAIPKKELKDFNEIDATLMGKMSEFILEVVERVGIKSSGYRLITNIGKDSGQEVPHLHFHILGGERLGGNFA</sequence>
<feature type="short sequence motif" description="Histidine triad motif" evidence="2 3">
    <location>
        <begin position="94"/>
        <end position="98"/>
    </location>
</feature>
<evidence type="ECO:0000256" key="1">
    <source>
        <dbReference type="PIRSR" id="PIRSR601310-1"/>
    </source>
</evidence>
<dbReference type="PROSITE" id="PS51084">
    <property type="entry name" value="HIT_2"/>
    <property type="match status" value="1"/>
</dbReference>
<dbReference type="CDD" id="cd01276">
    <property type="entry name" value="PKCI_related"/>
    <property type="match status" value="1"/>
</dbReference>
<accession>V8CDI9</accession>
<evidence type="ECO:0000256" key="2">
    <source>
        <dbReference type="PIRSR" id="PIRSR601310-3"/>
    </source>
</evidence>
<dbReference type="HOGENOM" id="CLU_056776_8_1_7"/>
<dbReference type="Proteomes" id="UP000018731">
    <property type="component" value="Unassembled WGS sequence"/>
</dbReference>
<feature type="active site" description="Tele-AMP-histidine intermediate" evidence="1">
    <location>
        <position position="96"/>
    </location>
</feature>
<dbReference type="InterPro" id="IPR019808">
    <property type="entry name" value="Histidine_triad_CS"/>
</dbReference>